<dbReference type="InterPro" id="IPR001846">
    <property type="entry name" value="VWF_type-D"/>
</dbReference>
<dbReference type="SMART" id="SM00241">
    <property type="entry name" value="ZP"/>
    <property type="match status" value="1"/>
</dbReference>
<dbReference type="Pfam" id="PF12714">
    <property type="entry name" value="TILa"/>
    <property type="match status" value="3"/>
</dbReference>
<evidence type="ECO:0000259" key="10">
    <source>
        <dbReference type="PROSITE" id="PS51233"/>
    </source>
</evidence>
<sequence length="1962" mass="217833">MFPVNEGADIIAPFWTDIDNRNHGVISYQQYTDPLMLQRATEDVRQYFPGNFTATLVFVATWDRVAYYPTTPTESTFQAVLITNGERSYIIFNYGPLAPRSTVEAGYNSITEGNYFNIPGSFTNDVILLQNTSNVNVMGRWAFSTEAAVQGCMVDGHLLPFDFVSWMDNACQNRCQCMNDGTLQCWSQPCSFNEICQSSGQYYTCQHMQISTCTVSGDPHYYTFDGRLFHFQGTCTYVLSQLGNNGTSLMYYRVEAKNENRGNSLVAWTRLVRVIAYEQEIELIKEYPGQARVNDHLVAVPISLLNGKIRVYQTGFSLAITTDFGLTVTYDLYSYVTVTVPNSYNNATCGLCGTLNSNQADDFLTSEGLVVSSDIEFGNSWKVADNDSSCHGPCTDRAYLVCQPYQEAQFSSSSSCGLMRDVQGPFNACIPLLPPENFIESCVYDLCITSGYQMVLCQALHGYSAQCQRIGGQPGQWRRPGFCEVSCPPNSHYEECGTACPATCTDPSAPSHCTSPCIESCICNPGYVLSAGDCVPIFQCGCTFEGRYYAEGAQVILDEDCGRSCMCTHSTMQCVQNSCGAQEECRLEAGVRACYPQSIGTCWIEGSLRYRTFDGLNVEYAAGCQLILVKLRNMTTLPNFAVSVQKVPTGFGRSSFTSLLHLEAYAILVTIATGDIITAQVNGQYVSLPYNSDRIQVFFTGISQVTIRTDFGATIRVDWPHLLTVTVPSTYSGALVGICGNFNFDVTDEFQTPDGNLVSDAQTFGDSWRDGSLSDSCVENRPSLHNCTQEEDEVYSSDQYCGIMSLPSGPFQSCNSVINPREYITNCVSDMCHLQGSPTALCETIRNYAKECQRMGVAISEWRNLTSCDLTCPPNSHYELWGSSCPATCPSLSFPFPCQTPCEEGCICDNGYILSGPRCVLPTECGCFYQGQYYLPGENFWQGAGCQTRCACDGTTGVVQCFSASCGPEESCEVMNGVYGCQPNYQRVCVASGDLHYYTFDGNMYDFQGTCRYVLAQLCNESLSLESFRVEGKNRRWYDSYASITSEVFVYVYGRMLHFSGDYNYMVQVDGINTNLPAYLGNGQIMLYQSGSYSTLQTDFGLTVTYDGYSVVIITLPSRYRGATCGLCGNFNGRPNDDFITRSGILAPDVLQFASDWQIQTNESCCNNCDYSQRCPDESLYRSPNYCGMMADPSGPFSICQQVVDPQLYINNCVYDLCSSGQNSEMFCQAILSYSGACQVANARVLPWRNGTVCQMECPDNSHYELCGTECDRTCSPSIFSYCDQTCSEGCFCDENYQRSGSQCVPIEQCGCLFNGIYYMIDELWWAPDCGEKCQCTVNGIFECVPVSCNTNQQCTVRNGQRGCYDQMSTCTIMGDPHYFTFDGQVVNFQGSCTYEISRTYDNSSSFSFRVVAENRNRGSTLVSFVSAVNIWLSNEMENVYISIGQNNFVQINGIPTSIPAVISSFATAFLDNRFVVVNTSKNMEVRFDGSGNLLVRVGQQYMNILEGMCGNFNGDPTDDRVLPTGEQTSSDFEFGTAWKSDISQPGCQEQNDTAFTCENQGEYESLCSIITNSTGPFAVCHSFVNPQNYFDTCLYDMCMYSNYNRMICSAVASYEAACNIQGLQIPAWQPFVDCYESDPCEQLNCTEKEWCGERDGVFGCFCYFHDVTLSENEYDFRETCQGASGSLSLSRCLLFEDGLVARDLHMNDPNCVGTIVNGRVKFNFDSLGNQCGTTITMNSTHFVYRNSIVGSADDVYGVAISRAKHVNISLVCAYPVTEQASVLGLNPEQSVVYEELPGGEGHYQVMLVAYHDAQFLQPYSGGLLNVYLDEKVYVAVTVFGVDDTQFVSTLESCWATPDTDPESELRWDLIVHQCPNPLDETVKIIQDGISTESRFSFNVFLFKADSKHLYVHCNVQLCNFQFTSCTVWLGSVGRLAVRYGLTRGDRNRVRSHWLAQTVSSR</sequence>
<comment type="subcellular location">
    <subcellularLocation>
        <location evidence="1">Cell membrane</location>
    </subcellularLocation>
</comment>
<evidence type="ECO:0000256" key="5">
    <source>
        <dbReference type="ARBA" id="ARBA00023136"/>
    </source>
</evidence>
<evidence type="ECO:0000256" key="1">
    <source>
        <dbReference type="ARBA" id="ARBA00004236"/>
    </source>
</evidence>
<keyword evidence="5" id="KW-0472">Membrane</keyword>
<dbReference type="Pfam" id="PF00100">
    <property type="entry name" value="Zona_pellucida"/>
    <property type="match status" value="1"/>
</dbReference>
<dbReference type="SMART" id="SM00216">
    <property type="entry name" value="VWD"/>
    <property type="match status" value="4"/>
</dbReference>
<dbReference type="InterPro" id="IPR052749">
    <property type="entry name" value="Alpha-tectorin"/>
</dbReference>
<feature type="non-terminal residue" evidence="11">
    <location>
        <position position="1962"/>
    </location>
</feature>
<dbReference type="InterPro" id="IPR036084">
    <property type="entry name" value="Ser_inhib-like_sf"/>
</dbReference>
<dbReference type="InterPro" id="IPR014853">
    <property type="entry name" value="VWF/SSPO/ZAN-like_Cys-rich_dom"/>
</dbReference>
<protein>
    <submittedName>
        <fullName evidence="11">TECTA protein</fullName>
    </submittedName>
</protein>
<feature type="domain" description="VWFD" evidence="10">
    <location>
        <begin position="987"/>
        <end position="1167"/>
    </location>
</feature>
<evidence type="ECO:0000313" key="11">
    <source>
        <dbReference type="EMBL" id="MBN3289877.1"/>
    </source>
</evidence>
<keyword evidence="7" id="KW-0325">Glycoprotein</keyword>
<dbReference type="InterPro" id="IPR003886">
    <property type="entry name" value="NIDO_dom"/>
</dbReference>
<dbReference type="SUPFAM" id="SSF57567">
    <property type="entry name" value="Serine protease inhibitors"/>
    <property type="match status" value="3"/>
</dbReference>
<dbReference type="Proteomes" id="UP001166052">
    <property type="component" value="Unassembled WGS sequence"/>
</dbReference>
<dbReference type="InterPro" id="IPR001507">
    <property type="entry name" value="ZP_dom"/>
</dbReference>
<dbReference type="PROSITE" id="PS51034">
    <property type="entry name" value="ZP_2"/>
    <property type="match status" value="1"/>
</dbReference>
<dbReference type="SUPFAM" id="SSF57603">
    <property type="entry name" value="FnI-like domain"/>
    <property type="match status" value="1"/>
</dbReference>
<evidence type="ECO:0000256" key="7">
    <source>
        <dbReference type="ARBA" id="ARBA00023180"/>
    </source>
</evidence>
<dbReference type="SMART" id="SM00832">
    <property type="entry name" value="C8"/>
    <property type="match status" value="4"/>
</dbReference>
<keyword evidence="12" id="KW-1185">Reference proteome</keyword>
<evidence type="ECO:0000259" key="9">
    <source>
        <dbReference type="PROSITE" id="PS51220"/>
    </source>
</evidence>
<feature type="domain" description="VWFD" evidence="10">
    <location>
        <begin position="1369"/>
        <end position="1549"/>
    </location>
</feature>
<keyword evidence="3" id="KW-0732">Signal</keyword>
<dbReference type="InterPro" id="IPR055355">
    <property type="entry name" value="ZP-C"/>
</dbReference>
<dbReference type="Gene3D" id="2.10.25.10">
    <property type="entry name" value="Laminin"/>
    <property type="match status" value="3"/>
</dbReference>
<accession>A0ABS2YTK2</accession>
<reference evidence="11" key="1">
    <citation type="journal article" date="2021" name="Cell">
        <title>Tracing the genetic footprints of vertebrate landing in non-teleost ray-finned fishes.</title>
        <authorList>
            <person name="Bi X."/>
            <person name="Wang K."/>
            <person name="Yang L."/>
            <person name="Pan H."/>
            <person name="Jiang H."/>
            <person name="Wei Q."/>
            <person name="Fang M."/>
            <person name="Yu H."/>
            <person name="Zhu C."/>
            <person name="Cai Y."/>
            <person name="He Y."/>
            <person name="Gan X."/>
            <person name="Zeng H."/>
            <person name="Yu D."/>
            <person name="Zhu Y."/>
            <person name="Jiang H."/>
            <person name="Qiu Q."/>
            <person name="Yang H."/>
            <person name="Zhang Y.E."/>
            <person name="Wang W."/>
            <person name="Zhu M."/>
            <person name="He S."/>
            <person name="Zhang G."/>
        </authorList>
    </citation>
    <scope>NUCLEOTIDE SEQUENCE</scope>
    <source>
        <strain evidence="11">Bchr_001</strain>
    </source>
</reference>
<dbReference type="PANTHER" id="PTHR46160:SF9">
    <property type="entry name" value="PROTEIN PRY2-RELATED"/>
    <property type="match status" value="1"/>
</dbReference>
<dbReference type="InterPro" id="IPR001007">
    <property type="entry name" value="VWF_dom"/>
</dbReference>
<dbReference type="SMART" id="SM00215">
    <property type="entry name" value="VWC_out"/>
    <property type="match status" value="2"/>
</dbReference>
<evidence type="ECO:0000256" key="6">
    <source>
        <dbReference type="ARBA" id="ARBA00023157"/>
    </source>
</evidence>
<dbReference type="EMBL" id="JAAWVN010005379">
    <property type="protein sequence ID" value="MBN3289877.1"/>
    <property type="molecule type" value="Genomic_DNA"/>
</dbReference>
<dbReference type="Pfam" id="PF08742">
    <property type="entry name" value="C8"/>
    <property type="match status" value="4"/>
</dbReference>
<evidence type="ECO:0000259" key="8">
    <source>
        <dbReference type="PROSITE" id="PS51034"/>
    </source>
</evidence>
<evidence type="ECO:0000256" key="4">
    <source>
        <dbReference type="ARBA" id="ARBA00022737"/>
    </source>
</evidence>
<dbReference type="InterPro" id="IPR025615">
    <property type="entry name" value="TILa_dom"/>
</dbReference>
<dbReference type="Pfam" id="PF01826">
    <property type="entry name" value="TIL"/>
    <property type="match status" value="3"/>
</dbReference>
<name>A0ABS2YTK2_POLSE</name>
<dbReference type="CDD" id="cd19941">
    <property type="entry name" value="TIL"/>
    <property type="match status" value="3"/>
</dbReference>
<dbReference type="SMART" id="SM00539">
    <property type="entry name" value="NIDO"/>
    <property type="match status" value="1"/>
</dbReference>
<dbReference type="InterPro" id="IPR002919">
    <property type="entry name" value="TIL_dom"/>
</dbReference>
<evidence type="ECO:0000256" key="2">
    <source>
        <dbReference type="ARBA" id="ARBA00022475"/>
    </source>
</evidence>
<dbReference type="PROSITE" id="PS51220">
    <property type="entry name" value="NIDO"/>
    <property type="match status" value="1"/>
</dbReference>
<keyword evidence="4" id="KW-0677">Repeat</keyword>
<dbReference type="Pfam" id="PF00094">
    <property type="entry name" value="VWD"/>
    <property type="match status" value="4"/>
</dbReference>
<gene>
    <name evidence="11" type="primary">Tecta_0</name>
    <name evidence="11" type="ORF">GTO92_0012556</name>
</gene>
<feature type="non-terminal residue" evidence="11">
    <location>
        <position position="1"/>
    </location>
</feature>
<evidence type="ECO:0000256" key="3">
    <source>
        <dbReference type="ARBA" id="ARBA00022729"/>
    </source>
</evidence>
<comment type="caution">
    <text evidence="11">The sequence shown here is derived from an EMBL/GenBank/DDBJ whole genome shotgun (WGS) entry which is preliminary data.</text>
</comment>
<keyword evidence="2" id="KW-1003">Cell membrane</keyword>
<feature type="domain" description="VWFD" evidence="10">
    <location>
        <begin position="600"/>
        <end position="778"/>
    </location>
</feature>
<keyword evidence="6" id="KW-1015">Disulfide bond</keyword>
<evidence type="ECO:0000313" key="12">
    <source>
        <dbReference type="Proteomes" id="UP001166052"/>
    </source>
</evidence>
<feature type="domain" description="VWFD" evidence="10">
    <location>
        <begin position="211"/>
        <end position="391"/>
    </location>
</feature>
<dbReference type="PROSITE" id="PS51233">
    <property type="entry name" value="VWFD"/>
    <property type="match status" value="4"/>
</dbReference>
<organism evidence="11 12">
    <name type="scientific">Polypterus senegalus</name>
    <name type="common">Senegal bichir</name>
    <dbReference type="NCBI Taxonomy" id="55291"/>
    <lineage>
        <taxon>Eukaryota</taxon>
        <taxon>Metazoa</taxon>
        <taxon>Chordata</taxon>
        <taxon>Craniata</taxon>
        <taxon>Vertebrata</taxon>
        <taxon>Euteleostomi</taxon>
        <taxon>Actinopterygii</taxon>
        <taxon>Polypteriformes</taxon>
        <taxon>Polypteridae</taxon>
        <taxon>Polypterus</taxon>
    </lineage>
</organism>
<proteinExistence type="predicted"/>
<dbReference type="Gene3D" id="2.60.40.4100">
    <property type="entry name" value="Zona pellucida, ZP-C domain"/>
    <property type="match status" value="1"/>
</dbReference>
<dbReference type="Gene3D" id="2.60.40.3210">
    <property type="entry name" value="Zona pellucida, ZP-N domain"/>
    <property type="match status" value="1"/>
</dbReference>
<dbReference type="Pfam" id="PF06119">
    <property type="entry name" value="NIDO"/>
    <property type="match status" value="1"/>
</dbReference>
<dbReference type="InterPro" id="IPR042235">
    <property type="entry name" value="ZP-C_dom"/>
</dbReference>
<dbReference type="PANTHER" id="PTHR46160">
    <property type="entry name" value="ALPHA-TECTORIN-RELATED"/>
    <property type="match status" value="1"/>
</dbReference>
<feature type="domain" description="ZP" evidence="8">
    <location>
        <begin position="1680"/>
        <end position="1933"/>
    </location>
</feature>
<feature type="domain" description="NIDO" evidence="9">
    <location>
        <begin position="13"/>
        <end position="148"/>
    </location>
</feature>